<dbReference type="SUPFAM" id="SSF51905">
    <property type="entry name" value="FAD/NAD(P)-binding domain"/>
    <property type="match status" value="1"/>
</dbReference>
<keyword evidence="2" id="KW-0285">Flavoprotein</keyword>
<evidence type="ECO:0000313" key="7">
    <source>
        <dbReference type="Proteomes" id="UP000182932"/>
    </source>
</evidence>
<gene>
    <name evidence="6" type="ORF">SAMN04487940_10458</name>
</gene>
<protein>
    <recommendedName>
        <fullName evidence="8">NAD(FAD)-utilizing dehydrogenase</fullName>
    </recommendedName>
</protein>
<dbReference type="InterPro" id="IPR036188">
    <property type="entry name" value="FAD/NAD-bd_sf"/>
</dbReference>
<dbReference type="Gene3D" id="3.50.50.60">
    <property type="entry name" value="FAD/NAD(P)-binding domain"/>
    <property type="match status" value="1"/>
</dbReference>
<dbReference type="InterPro" id="IPR055178">
    <property type="entry name" value="RsdA/BaiN/AoA(So)-like_dom"/>
</dbReference>
<accession>A0A975W8U7</accession>
<dbReference type="Gene3D" id="1.10.8.260">
    <property type="entry name" value="HI0933 insert domain-like"/>
    <property type="match status" value="1"/>
</dbReference>
<proteinExistence type="predicted"/>
<evidence type="ECO:0000259" key="5">
    <source>
        <dbReference type="Pfam" id="PF22780"/>
    </source>
</evidence>
<dbReference type="NCBIfam" id="TIGR03862">
    <property type="entry name" value="flavo_PP4765"/>
    <property type="match status" value="1"/>
</dbReference>
<feature type="domain" description="RsdA/BaiN/AoA(So)-like Rossmann fold-like" evidence="4">
    <location>
        <begin position="5"/>
        <end position="385"/>
    </location>
</feature>
<dbReference type="InterPro" id="IPR023166">
    <property type="entry name" value="BaiN-like_dom_sf"/>
</dbReference>
<dbReference type="PANTHER" id="PTHR42887">
    <property type="entry name" value="OS12G0638800 PROTEIN"/>
    <property type="match status" value="1"/>
</dbReference>
<dbReference type="InterPro" id="IPR057661">
    <property type="entry name" value="RsdA/BaiN/AoA(So)_Rossmann"/>
</dbReference>
<dbReference type="Proteomes" id="UP000182932">
    <property type="component" value="Unassembled WGS sequence"/>
</dbReference>
<dbReference type="Gene3D" id="2.40.30.10">
    <property type="entry name" value="Translation factors"/>
    <property type="match status" value="1"/>
</dbReference>
<dbReference type="RefSeq" id="WP_074835874.1">
    <property type="nucleotide sequence ID" value="NZ_CATLUV010000023.1"/>
</dbReference>
<dbReference type="PANTHER" id="PTHR42887:SF1">
    <property type="entry name" value="BLR3961 PROTEIN"/>
    <property type="match status" value="1"/>
</dbReference>
<comment type="cofactor">
    <cofactor evidence="1">
        <name>FAD</name>
        <dbReference type="ChEBI" id="CHEBI:57692"/>
    </cofactor>
</comment>
<dbReference type="Pfam" id="PF22780">
    <property type="entry name" value="HI0933_like_1st"/>
    <property type="match status" value="1"/>
</dbReference>
<name>A0A975W8U7_9RHOB</name>
<dbReference type="Pfam" id="PF03486">
    <property type="entry name" value="HI0933_like"/>
    <property type="match status" value="1"/>
</dbReference>
<feature type="domain" description="RsdA/BaiN/AoA(So)-like insert" evidence="5">
    <location>
        <begin position="190"/>
        <end position="333"/>
    </location>
</feature>
<dbReference type="GeneID" id="80817748"/>
<comment type="caution">
    <text evidence="6">The sequence shown here is derived from an EMBL/GenBank/DDBJ whole genome shotgun (WGS) entry which is preliminary data.</text>
</comment>
<evidence type="ECO:0008006" key="8">
    <source>
        <dbReference type="Google" id="ProtNLM"/>
    </source>
</evidence>
<dbReference type="AlphaFoldDB" id="A0A975W8U7"/>
<sequence length="396" mass="41637">MKVAALVIGAGPAGLMAAEVLGQAGHAVLLAEAKPSPARKFLMAGKSGLNLTKSEDFDRFLAAFGPHADHLRPMLEACGPDEVRRWAEALGQPLFTGPTGRVFPQTMKASPLLRAWLTRLDGYGVTRRTRWRWQGWADGAAVFATPEGVQRVTAGVTVLALGGASWARLGSDGAWAEALRAAGVPLAPFRPANMGVRVEWSAHMAARFGMPVKGVAWQAGPARSRGEAVISDRGLEGGGIYAISAAVRDGAPLSVDLAPDTDAETLARRLAKPRGKMTAANFRRKQARLDPVKQALLMEFGQPLPEDPGQLARRIKDLPIRHAGPRPMDEAISTAGGIGFEALTPGLELIARPGTFVAGEMLDWEAPTGGYLLTACLATGAWAGRQAAACLGAGPV</sequence>
<evidence type="ECO:0000259" key="4">
    <source>
        <dbReference type="Pfam" id="PF03486"/>
    </source>
</evidence>
<dbReference type="NCBIfam" id="TIGR00275">
    <property type="entry name" value="aminoacetone oxidase family FAD-binding enzyme"/>
    <property type="match status" value="1"/>
</dbReference>
<evidence type="ECO:0000256" key="2">
    <source>
        <dbReference type="ARBA" id="ARBA00022630"/>
    </source>
</evidence>
<dbReference type="SUPFAM" id="SSF160996">
    <property type="entry name" value="HI0933 insert domain-like"/>
    <property type="match status" value="1"/>
</dbReference>
<evidence type="ECO:0000313" key="6">
    <source>
        <dbReference type="EMBL" id="SEJ20903.1"/>
    </source>
</evidence>
<evidence type="ECO:0000256" key="3">
    <source>
        <dbReference type="ARBA" id="ARBA00022827"/>
    </source>
</evidence>
<evidence type="ECO:0000256" key="1">
    <source>
        <dbReference type="ARBA" id="ARBA00001974"/>
    </source>
</evidence>
<dbReference type="InterPro" id="IPR004792">
    <property type="entry name" value="BaiN-like"/>
</dbReference>
<keyword evidence="7" id="KW-1185">Reference proteome</keyword>
<keyword evidence="3" id="KW-0274">FAD</keyword>
<organism evidence="6 7">
    <name type="scientific">Marinovum algicola</name>
    <dbReference type="NCBI Taxonomy" id="42444"/>
    <lineage>
        <taxon>Bacteria</taxon>
        <taxon>Pseudomonadati</taxon>
        <taxon>Pseudomonadota</taxon>
        <taxon>Alphaproteobacteria</taxon>
        <taxon>Rhodobacterales</taxon>
        <taxon>Roseobacteraceae</taxon>
        <taxon>Marinovum</taxon>
    </lineage>
</organism>
<dbReference type="InterPro" id="IPR022460">
    <property type="entry name" value="Flavoprotein_PP4765"/>
</dbReference>
<reference evidence="6 7" key="1">
    <citation type="submission" date="2016-10" db="EMBL/GenBank/DDBJ databases">
        <authorList>
            <person name="Varghese N."/>
            <person name="Submissions S."/>
        </authorList>
    </citation>
    <scope>NUCLEOTIDE SEQUENCE [LARGE SCALE GENOMIC DNA]</scope>
    <source>
        <strain evidence="6 7">FF3</strain>
    </source>
</reference>
<dbReference type="EMBL" id="FNYY01000004">
    <property type="protein sequence ID" value="SEJ20903.1"/>
    <property type="molecule type" value="Genomic_DNA"/>
</dbReference>